<feature type="transmembrane region" description="Helical" evidence="1">
    <location>
        <begin position="154"/>
        <end position="176"/>
    </location>
</feature>
<dbReference type="RefSeq" id="WP_013767838.1">
    <property type="nucleotide sequence ID" value="NC_015510.1"/>
</dbReference>
<evidence type="ECO:0000313" key="3">
    <source>
        <dbReference type="Proteomes" id="UP000008461"/>
    </source>
</evidence>
<dbReference type="EMBL" id="CP002691">
    <property type="protein sequence ID" value="AEE53308.1"/>
    <property type="molecule type" value="Genomic_DNA"/>
</dbReference>
<evidence type="ECO:0000256" key="1">
    <source>
        <dbReference type="SAM" id="Phobius"/>
    </source>
</evidence>
<feature type="transmembrane region" description="Helical" evidence="1">
    <location>
        <begin position="118"/>
        <end position="142"/>
    </location>
</feature>
<feature type="transmembrane region" description="Helical" evidence="1">
    <location>
        <begin position="228"/>
        <end position="247"/>
    </location>
</feature>
<keyword evidence="1" id="KW-0472">Membrane</keyword>
<protein>
    <submittedName>
        <fullName evidence="2">Nitrous-oxide metabolic protein NosY</fullName>
    </submittedName>
</protein>
<reference key="2">
    <citation type="submission" date="2011-04" db="EMBL/GenBank/DDBJ databases">
        <title>Complete sequence of chromosome of Haliscomenobacter hydrossis DSM 1100.</title>
        <authorList>
            <consortium name="US DOE Joint Genome Institute (JGI-PGF)"/>
            <person name="Lucas S."/>
            <person name="Han J."/>
            <person name="Lapidus A."/>
            <person name="Bruce D."/>
            <person name="Goodwin L."/>
            <person name="Pitluck S."/>
            <person name="Peters L."/>
            <person name="Kyrpides N."/>
            <person name="Mavromatis K."/>
            <person name="Ivanova N."/>
            <person name="Ovchinnikova G."/>
            <person name="Pagani I."/>
            <person name="Daligault H."/>
            <person name="Detter J.C."/>
            <person name="Han C."/>
            <person name="Land M."/>
            <person name="Hauser L."/>
            <person name="Markowitz V."/>
            <person name="Cheng J.-F."/>
            <person name="Hugenholtz P."/>
            <person name="Woyke T."/>
            <person name="Wu D."/>
            <person name="Verbarg S."/>
            <person name="Frueling A."/>
            <person name="Brambilla E."/>
            <person name="Klenk H.-P."/>
            <person name="Eisen J.A."/>
        </authorList>
    </citation>
    <scope>NUCLEOTIDE SEQUENCE</scope>
    <source>
        <strain>DSM 1100</strain>
    </source>
</reference>
<dbReference type="OrthoDB" id="1068411at2"/>
<organism evidence="2 3">
    <name type="scientific">Haliscomenobacter hydrossis (strain ATCC 27775 / DSM 1100 / LMG 10767 / O)</name>
    <dbReference type="NCBI Taxonomy" id="760192"/>
    <lineage>
        <taxon>Bacteria</taxon>
        <taxon>Pseudomonadati</taxon>
        <taxon>Bacteroidota</taxon>
        <taxon>Saprospiria</taxon>
        <taxon>Saprospirales</taxon>
        <taxon>Haliscomenobacteraceae</taxon>
        <taxon>Haliscomenobacter</taxon>
    </lineage>
</organism>
<gene>
    <name evidence="2" type="ordered locus">Halhy_5483</name>
</gene>
<name>F4KSA5_HALH1</name>
<dbReference type="AlphaFoldDB" id="F4KSA5"/>
<proteinExistence type="predicted"/>
<dbReference type="GO" id="GO:0140359">
    <property type="term" value="F:ABC-type transporter activity"/>
    <property type="evidence" value="ECO:0007669"/>
    <property type="project" value="InterPro"/>
</dbReference>
<evidence type="ECO:0000313" key="2">
    <source>
        <dbReference type="EMBL" id="AEE53308.1"/>
    </source>
</evidence>
<keyword evidence="1" id="KW-0812">Transmembrane</keyword>
<sequence length="255" mass="28147">MSILLRYIAYDILRNRMIIAYTLFLLLMSATMFSIESNPGKGLLNLLNIVLIVVPLVSIIFSTIHYYNSYEFIELLLAQPIPRKRLAFGQFLGVGIALSLAFLIGVGIPVLLTGFSAAALSLVLTGVFLTLIFVALAMLAAVRTRDKARGIGVALLLWFYFALLYNGFVLFLLFAFSEYPLEKAVIAFVSFNPIDLGRILVMLHTDASALMGFTGAVMQQFFGSGAGVAYAIGIMLLWFVLPLWGSVRSFSRKDF</sequence>
<reference evidence="2 3" key="1">
    <citation type="journal article" date="2011" name="Stand. Genomic Sci.">
        <title>Complete genome sequence of Haliscomenobacter hydrossis type strain (O).</title>
        <authorList>
            <consortium name="US DOE Joint Genome Institute (JGI-PGF)"/>
            <person name="Daligault H."/>
            <person name="Lapidus A."/>
            <person name="Zeytun A."/>
            <person name="Nolan M."/>
            <person name="Lucas S."/>
            <person name="Del Rio T.G."/>
            <person name="Tice H."/>
            <person name="Cheng J.F."/>
            <person name="Tapia R."/>
            <person name="Han C."/>
            <person name="Goodwin L."/>
            <person name="Pitluck S."/>
            <person name="Liolios K."/>
            <person name="Pagani I."/>
            <person name="Ivanova N."/>
            <person name="Huntemann M."/>
            <person name="Mavromatis K."/>
            <person name="Mikhailova N."/>
            <person name="Pati A."/>
            <person name="Chen A."/>
            <person name="Palaniappan K."/>
            <person name="Land M."/>
            <person name="Hauser L."/>
            <person name="Brambilla E.M."/>
            <person name="Rohde M."/>
            <person name="Verbarg S."/>
            <person name="Goker M."/>
            <person name="Bristow J."/>
            <person name="Eisen J.A."/>
            <person name="Markowitz V."/>
            <person name="Hugenholtz P."/>
            <person name="Kyrpides N.C."/>
            <person name="Klenk H.P."/>
            <person name="Woyke T."/>
        </authorList>
    </citation>
    <scope>NUCLEOTIDE SEQUENCE [LARGE SCALE GENOMIC DNA]</scope>
    <source>
        <strain evidence="3">ATCC 27775 / DSM 1100 / LMG 10767 / O</strain>
    </source>
</reference>
<dbReference type="GO" id="GO:0005886">
    <property type="term" value="C:plasma membrane"/>
    <property type="evidence" value="ECO:0007669"/>
    <property type="project" value="UniProtKB-SubCell"/>
</dbReference>
<keyword evidence="1" id="KW-1133">Transmembrane helix</keyword>
<feature type="transmembrane region" description="Helical" evidence="1">
    <location>
        <begin position="18"/>
        <end position="35"/>
    </location>
</feature>
<feature type="transmembrane region" description="Helical" evidence="1">
    <location>
        <begin position="47"/>
        <end position="67"/>
    </location>
</feature>
<feature type="transmembrane region" description="Helical" evidence="1">
    <location>
        <begin position="88"/>
        <end position="112"/>
    </location>
</feature>
<dbReference type="HOGENOM" id="CLU_071765_2_0_10"/>
<accession>F4KSA5</accession>
<dbReference type="Proteomes" id="UP000008461">
    <property type="component" value="Chromosome"/>
</dbReference>
<dbReference type="STRING" id="760192.Halhy_5483"/>
<dbReference type="Pfam" id="PF12679">
    <property type="entry name" value="ABC2_membrane_2"/>
    <property type="match status" value="1"/>
</dbReference>
<keyword evidence="3" id="KW-1185">Reference proteome</keyword>
<dbReference type="eggNOG" id="COG1277">
    <property type="taxonomic scope" value="Bacteria"/>
</dbReference>
<dbReference type="KEGG" id="hhy:Halhy_5483"/>